<reference evidence="2" key="1">
    <citation type="submission" date="2023-06" db="EMBL/GenBank/DDBJ databases">
        <authorList>
            <person name="Delattre M."/>
        </authorList>
    </citation>
    <scope>NUCLEOTIDE SEQUENCE</scope>
    <source>
        <strain evidence="2">AF72</strain>
    </source>
</reference>
<evidence type="ECO:0000313" key="3">
    <source>
        <dbReference type="Proteomes" id="UP001177023"/>
    </source>
</evidence>
<dbReference type="Proteomes" id="UP001177023">
    <property type="component" value="Unassembled WGS sequence"/>
</dbReference>
<proteinExistence type="predicted"/>
<protein>
    <recommendedName>
        <fullName evidence="4">BZIP domain-containing protein</fullName>
    </recommendedName>
</protein>
<dbReference type="GO" id="GO:0003700">
    <property type="term" value="F:DNA-binding transcription factor activity"/>
    <property type="evidence" value="ECO:0007669"/>
    <property type="project" value="InterPro"/>
</dbReference>
<evidence type="ECO:0000256" key="1">
    <source>
        <dbReference type="SAM" id="Coils"/>
    </source>
</evidence>
<organism evidence="2 3">
    <name type="scientific">Mesorhabditis spiculigera</name>
    <dbReference type="NCBI Taxonomy" id="96644"/>
    <lineage>
        <taxon>Eukaryota</taxon>
        <taxon>Metazoa</taxon>
        <taxon>Ecdysozoa</taxon>
        <taxon>Nematoda</taxon>
        <taxon>Chromadorea</taxon>
        <taxon>Rhabditida</taxon>
        <taxon>Rhabditina</taxon>
        <taxon>Rhabditomorpha</taxon>
        <taxon>Rhabditoidea</taxon>
        <taxon>Rhabditidae</taxon>
        <taxon>Mesorhabditinae</taxon>
        <taxon>Mesorhabditis</taxon>
    </lineage>
</organism>
<evidence type="ECO:0000313" key="2">
    <source>
        <dbReference type="EMBL" id="CAJ0566416.1"/>
    </source>
</evidence>
<gene>
    <name evidence="2" type="ORF">MSPICULIGERA_LOCUS5021</name>
</gene>
<dbReference type="SUPFAM" id="SSF57959">
    <property type="entry name" value="Leucine zipper domain"/>
    <property type="match status" value="1"/>
</dbReference>
<comment type="caution">
    <text evidence="2">The sequence shown here is derived from an EMBL/GenBank/DDBJ whole genome shotgun (WGS) entry which is preliminary data.</text>
</comment>
<dbReference type="AlphaFoldDB" id="A0AA36CDL1"/>
<dbReference type="InterPro" id="IPR046347">
    <property type="entry name" value="bZIP_sf"/>
</dbReference>
<accession>A0AA36CDL1</accession>
<keyword evidence="1" id="KW-0175">Coiled coil</keyword>
<evidence type="ECO:0008006" key="4">
    <source>
        <dbReference type="Google" id="ProtNLM"/>
    </source>
</evidence>
<feature type="non-terminal residue" evidence="2">
    <location>
        <position position="271"/>
    </location>
</feature>
<name>A0AA36CDL1_9BILA</name>
<keyword evidence="3" id="KW-1185">Reference proteome</keyword>
<feature type="coiled-coil region" evidence="1">
    <location>
        <begin position="132"/>
        <end position="159"/>
    </location>
</feature>
<dbReference type="EMBL" id="CATQJA010001235">
    <property type="protein sequence ID" value="CAJ0566416.1"/>
    <property type="molecule type" value="Genomic_DNA"/>
</dbReference>
<dbReference type="CDD" id="cd14686">
    <property type="entry name" value="bZIP"/>
    <property type="match status" value="1"/>
</dbReference>
<dbReference type="Gene3D" id="1.20.5.170">
    <property type="match status" value="1"/>
</dbReference>
<sequence length="271" mass="30574">MTQVDEGIGTELASIASTASVPDHKCDLENWRARRDEEKKALEAFSQRLFIPEFLSQSVQVIMVFVEALYQPTKIIDGKIAWVAFGVCLFELLMNVVLDALSVKRGRPPKGDAPPVHLNPQQKLALRRERNAEAATRYRNNQKQLINELQQEIDALKQIPGSSGQQSMQNLAPPRNELLCRSISMPSYNENNKLKRSVPANLTLLPSPRRKLSRRLSSDLGFHFSPAKTPSDLLTPHTLASQLKQHVSSGWTPFIEITHANGERQFFDNFH</sequence>